<dbReference type="PROSITE" id="PS00041">
    <property type="entry name" value="HTH_ARAC_FAMILY_1"/>
    <property type="match status" value="1"/>
</dbReference>
<dbReference type="InterPro" id="IPR037923">
    <property type="entry name" value="HTH-like"/>
</dbReference>
<evidence type="ECO:0000259" key="4">
    <source>
        <dbReference type="PROSITE" id="PS01124"/>
    </source>
</evidence>
<dbReference type="Gene3D" id="2.60.120.10">
    <property type="entry name" value="Jelly Rolls"/>
    <property type="match status" value="1"/>
</dbReference>
<evidence type="ECO:0000256" key="2">
    <source>
        <dbReference type="ARBA" id="ARBA00023125"/>
    </source>
</evidence>
<dbReference type="Gene3D" id="1.10.10.60">
    <property type="entry name" value="Homeodomain-like"/>
    <property type="match status" value="2"/>
</dbReference>
<dbReference type="Pfam" id="PF12833">
    <property type="entry name" value="HTH_18"/>
    <property type="match status" value="1"/>
</dbReference>
<dbReference type="PROSITE" id="PS01124">
    <property type="entry name" value="HTH_ARAC_FAMILY_2"/>
    <property type="match status" value="1"/>
</dbReference>
<dbReference type="EMBL" id="CP102290">
    <property type="protein sequence ID" value="UWP58576.1"/>
    <property type="molecule type" value="Genomic_DNA"/>
</dbReference>
<keyword evidence="6" id="KW-1185">Reference proteome</keyword>
<organism evidence="5 6">
    <name type="scientific">Ruminococcus gauvreauii</name>
    <dbReference type="NCBI Taxonomy" id="438033"/>
    <lineage>
        <taxon>Bacteria</taxon>
        <taxon>Bacillati</taxon>
        <taxon>Bacillota</taxon>
        <taxon>Clostridia</taxon>
        <taxon>Eubacteriales</taxon>
        <taxon>Oscillospiraceae</taxon>
        <taxon>Ruminococcus</taxon>
    </lineage>
</organism>
<evidence type="ECO:0000256" key="1">
    <source>
        <dbReference type="ARBA" id="ARBA00023015"/>
    </source>
</evidence>
<evidence type="ECO:0000313" key="5">
    <source>
        <dbReference type="EMBL" id="UWP58576.1"/>
    </source>
</evidence>
<name>A0ABY5VE92_9FIRM</name>
<protein>
    <submittedName>
        <fullName evidence="5">AraC family transcriptional regulator</fullName>
    </submittedName>
</protein>
<dbReference type="PRINTS" id="PR00032">
    <property type="entry name" value="HTHARAC"/>
</dbReference>
<gene>
    <name evidence="5" type="ORF">NQ502_14500</name>
</gene>
<dbReference type="InterPro" id="IPR009057">
    <property type="entry name" value="Homeodomain-like_sf"/>
</dbReference>
<sequence length="325" mass="38782">MDIWDENGWMVPCHDGYLEFPRQDSSGIAVTVWNHMVSVKPHRHNFLEFALITKGCCIHVYKGVQVPLIPGDVFLIEPGEEHSYEIQAPIELINCQFFSEELSRECNEMLEGVKQRNDIVYEKREIQNRWNELIRGLSDSEEDWIYQSRQSNLNRQGIIHLNMKERSVIEYLMNSMMEEQENREEGMEQIKMACLQMILVKFRRIQRRQFEQSSHHKDCRKEKIYEILAYMETHIAEELDFNQMADSAYWSVGYFRSVFKDVTGLTPTEYLNRLRILKSLEYMQKENLNVSEAAERVGYYDPAYFSRLFKKIMGYSPRYFKKIQD</sequence>
<dbReference type="InterPro" id="IPR003313">
    <property type="entry name" value="AraC-bd"/>
</dbReference>
<dbReference type="PANTHER" id="PTHR43280:SF28">
    <property type="entry name" value="HTH-TYPE TRANSCRIPTIONAL ACTIVATOR RHAS"/>
    <property type="match status" value="1"/>
</dbReference>
<evidence type="ECO:0000256" key="3">
    <source>
        <dbReference type="ARBA" id="ARBA00023163"/>
    </source>
</evidence>
<dbReference type="InterPro" id="IPR014710">
    <property type="entry name" value="RmlC-like_jellyroll"/>
</dbReference>
<dbReference type="Pfam" id="PF02311">
    <property type="entry name" value="AraC_binding"/>
    <property type="match status" value="1"/>
</dbReference>
<dbReference type="RefSeq" id="WP_028530273.1">
    <property type="nucleotide sequence ID" value="NZ_CABLBR010000053.1"/>
</dbReference>
<feature type="domain" description="HTH araC/xylS-type" evidence="4">
    <location>
        <begin position="225"/>
        <end position="323"/>
    </location>
</feature>
<accession>A0ABY5VE92</accession>
<dbReference type="SMART" id="SM00342">
    <property type="entry name" value="HTH_ARAC"/>
    <property type="match status" value="1"/>
</dbReference>
<reference evidence="5" key="1">
    <citation type="journal article" date="2022" name="Cell">
        <title>Design, construction, and in vivo augmentation of a complex gut microbiome.</title>
        <authorList>
            <person name="Cheng A.G."/>
            <person name="Ho P.Y."/>
            <person name="Aranda-Diaz A."/>
            <person name="Jain S."/>
            <person name="Yu F.B."/>
            <person name="Meng X."/>
            <person name="Wang M."/>
            <person name="Iakiviak M."/>
            <person name="Nagashima K."/>
            <person name="Zhao A."/>
            <person name="Murugkar P."/>
            <person name="Patil A."/>
            <person name="Atabakhsh K."/>
            <person name="Weakley A."/>
            <person name="Yan J."/>
            <person name="Brumbaugh A.R."/>
            <person name="Higginbottom S."/>
            <person name="Dimas A."/>
            <person name="Shiver A.L."/>
            <person name="Deutschbauer A."/>
            <person name="Neff N."/>
            <person name="Sonnenburg J.L."/>
            <person name="Huang K.C."/>
            <person name="Fischbach M.A."/>
        </authorList>
    </citation>
    <scope>NUCLEOTIDE SEQUENCE</scope>
    <source>
        <strain evidence="5">DSM 19829</strain>
    </source>
</reference>
<dbReference type="InterPro" id="IPR020449">
    <property type="entry name" value="Tscrpt_reg_AraC-type_HTH"/>
</dbReference>
<proteinExistence type="predicted"/>
<dbReference type="InterPro" id="IPR018062">
    <property type="entry name" value="HTH_AraC-typ_CS"/>
</dbReference>
<dbReference type="PANTHER" id="PTHR43280">
    <property type="entry name" value="ARAC-FAMILY TRANSCRIPTIONAL REGULATOR"/>
    <property type="match status" value="1"/>
</dbReference>
<keyword evidence="1" id="KW-0805">Transcription regulation</keyword>
<evidence type="ECO:0000313" key="6">
    <source>
        <dbReference type="Proteomes" id="UP001060164"/>
    </source>
</evidence>
<keyword evidence="2" id="KW-0238">DNA-binding</keyword>
<keyword evidence="3" id="KW-0804">Transcription</keyword>
<dbReference type="SUPFAM" id="SSF51215">
    <property type="entry name" value="Regulatory protein AraC"/>
    <property type="match status" value="1"/>
</dbReference>
<dbReference type="Proteomes" id="UP001060164">
    <property type="component" value="Chromosome"/>
</dbReference>
<dbReference type="SUPFAM" id="SSF46689">
    <property type="entry name" value="Homeodomain-like"/>
    <property type="match status" value="2"/>
</dbReference>
<dbReference type="InterPro" id="IPR018060">
    <property type="entry name" value="HTH_AraC"/>
</dbReference>